<dbReference type="InterPro" id="IPR047127">
    <property type="entry name" value="MutT-like"/>
</dbReference>
<evidence type="ECO:0000256" key="8">
    <source>
        <dbReference type="ARBA" id="ARBA00022842"/>
    </source>
</evidence>
<comment type="cofactor">
    <cofactor evidence="1">
        <name>Mg(2+)</name>
        <dbReference type="ChEBI" id="CHEBI:18420"/>
    </cofactor>
</comment>
<comment type="catalytic activity">
    <reaction evidence="10">
        <text>8-oxo-dGTP + H2O = 8-oxo-dGMP + diphosphate + H(+)</text>
        <dbReference type="Rhea" id="RHEA:31575"/>
        <dbReference type="ChEBI" id="CHEBI:15377"/>
        <dbReference type="ChEBI" id="CHEBI:15378"/>
        <dbReference type="ChEBI" id="CHEBI:33019"/>
        <dbReference type="ChEBI" id="CHEBI:63224"/>
        <dbReference type="ChEBI" id="CHEBI:77896"/>
        <dbReference type="EC" id="3.6.1.55"/>
    </reaction>
</comment>
<evidence type="ECO:0000256" key="16">
    <source>
        <dbReference type="ARBA" id="ARBA00042798"/>
    </source>
</evidence>
<dbReference type="InterPro" id="IPR015797">
    <property type="entry name" value="NUDIX_hydrolase-like_dom_sf"/>
</dbReference>
<evidence type="ECO:0000256" key="2">
    <source>
        <dbReference type="ARBA" id="ARBA00005582"/>
    </source>
</evidence>
<sequence>MSTIGKINIAAAIITDIKGRCLLVRKRGTHYFMQPGGKPEAGELPEAALVRELKEELNFIVSPDELVSVGSFTDVAANEPGHMVCADIFRISTDRTYFEPAAEIEEVIWFESSQFNHIKLAPLTENHLIPLLKRGGFCETR</sequence>
<evidence type="ECO:0000313" key="18">
    <source>
        <dbReference type="EMBL" id="AFI89381.1"/>
    </source>
</evidence>
<dbReference type="GO" id="GO:0008413">
    <property type="term" value="F:8-oxo-7,8-dihydroguanosine triphosphate pyrophosphatase activity"/>
    <property type="evidence" value="ECO:0007669"/>
    <property type="project" value="TreeGrafter"/>
</dbReference>
<dbReference type="Pfam" id="PF00293">
    <property type="entry name" value="NUDIX"/>
    <property type="match status" value="1"/>
</dbReference>
<proteinExistence type="inferred from homology"/>
<keyword evidence="9" id="KW-0234">DNA repair</keyword>
<dbReference type="AlphaFoldDB" id="A0A0H3I607"/>
<keyword evidence="7" id="KW-0378">Hydrolase</keyword>
<dbReference type="GO" id="GO:0006281">
    <property type="term" value="P:DNA repair"/>
    <property type="evidence" value="ECO:0007669"/>
    <property type="project" value="UniProtKB-KW"/>
</dbReference>
<dbReference type="GO" id="GO:0044716">
    <property type="term" value="F:8-oxo-GDP phosphatase activity"/>
    <property type="evidence" value="ECO:0007669"/>
    <property type="project" value="TreeGrafter"/>
</dbReference>
<organism evidence="18 19">
    <name type="scientific">Pectobacterium parmentieri</name>
    <dbReference type="NCBI Taxonomy" id="1905730"/>
    <lineage>
        <taxon>Bacteria</taxon>
        <taxon>Pseudomonadati</taxon>
        <taxon>Pseudomonadota</taxon>
        <taxon>Gammaproteobacteria</taxon>
        <taxon>Enterobacterales</taxon>
        <taxon>Pectobacteriaceae</taxon>
        <taxon>Pectobacterium</taxon>
    </lineage>
</organism>
<keyword evidence="3" id="KW-0515">Mutator protein</keyword>
<gene>
    <name evidence="18" type="ordered locus">W5S_1280</name>
</gene>
<dbReference type="EC" id="3.6.1.55" evidence="12"/>
<reference evidence="18 19" key="1">
    <citation type="journal article" date="2012" name="J. Bacteriol.">
        <title>Genome sequence of Pectobacterium sp. strain SCC3193.</title>
        <authorList>
            <person name="Koskinen J.P."/>
            <person name="Laine P."/>
            <person name="Niemi O."/>
            <person name="Nykyri J."/>
            <person name="Harjunpaa H."/>
            <person name="Auvinen P."/>
            <person name="Paulin L."/>
            <person name="Pirhonen M."/>
            <person name="Palva T."/>
            <person name="Holm L."/>
        </authorList>
    </citation>
    <scope>NUCLEOTIDE SEQUENCE [LARGE SCALE GENOMIC DNA]</scope>
    <source>
        <strain evidence="18 19">SCC3193</strain>
    </source>
</reference>
<keyword evidence="8" id="KW-0460">Magnesium</keyword>
<evidence type="ECO:0000256" key="4">
    <source>
        <dbReference type="ARBA" id="ARBA00022705"/>
    </source>
</evidence>
<dbReference type="SUPFAM" id="SSF55811">
    <property type="entry name" value="Nudix"/>
    <property type="match status" value="1"/>
</dbReference>
<keyword evidence="5" id="KW-0479">Metal-binding</keyword>
<dbReference type="EMBL" id="CP003415">
    <property type="protein sequence ID" value="AFI89381.1"/>
    <property type="molecule type" value="Genomic_DNA"/>
</dbReference>
<evidence type="ECO:0000256" key="10">
    <source>
        <dbReference type="ARBA" id="ARBA00035861"/>
    </source>
</evidence>
<dbReference type="GO" id="GO:0044715">
    <property type="term" value="F:8-oxo-dGDP phosphatase activity"/>
    <property type="evidence" value="ECO:0007669"/>
    <property type="project" value="TreeGrafter"/>
</dbReference>
<dbReference type="PROSITE" id="PS51462">
    <property type="entry name" value="NUDIX"/>
    <property type="match status" value="1"/>
</dbReference>
<comment type="similarity">
    <text evidence="2">Belongs to the Nudix hydrolase family.</text>
</comment>
<dbReference type="Proteomes" id="UP000008044">
    <property type="component" value="Chromosome"/>
</dbReference>
<evidence type="ECO:0000256" key="9">
    <source>
        <dbReference type="ARBA" id="ARBA00023204"/>
    </source>
</evidence>
<evidence type="ECO:0000256" key="12">
    <source>
        <dbReference type="ARBA" id="ARBA00038905"/>
    </source>
</evidence>
<evidence type="ECO:0000256" key="1">
    <source>
        <dbReference type="ARBA" id="ARBA00001946"/>
    </source>
</evidence>
<dbReference type="CDD" id="cd04690">
    <property type="entry name" value="NUDIX_Hydrolase"/>
    <property type="match status" value="1"/>
</dbReference>
<dbReference type="PANTHER" id="PTHR47707">
    <property type="entry name" value="8-OXO-DGTP DIPHOSPHATASE"/>
    <property type="match status" value="1"/>
</dbReference>
<name>A0A0H3I607_PECPM</name>
<dbReference type="PANTHER" id="PTHR47707:SF1">
    <property type="entry name" value="NUDIX HYDROLASE FAMILY PROTEIN"/>
    <property type="match status" value="1"/>
</dbReference>
<evidence type="ECO:0000256" key="7">
    <source>
        <dbReference type="ARBA" id="ARBA00022801"/>
    </source>
</evidence>
<dbReference type="GO" id="GO:0035539">
    <property type="term" value="F:8-oxo-7,8-dihydrodeoxyguanosine triphosphate pyrophosphatase activity"/>
    <property type="evidence" value="ECO:0007669"/>
    <property type="project" value="UniProtKB-EC"/>
</dbReference>
<evidence type="ECO:0000256" key="6">
    <source>
        <dbReference type="ARBA" id="ARBA00022763"/>
    </source>
</evidence>
<dbReference type="eggNOG" id="COG1051">
    <property type="taxonomic scope" value="Bacteria"/>
</dbReference>
<dbReference type="HOGENOM" id="CLU_037162_13_0_6"/>
<evidence type="ECO:0000256" key="5">
    <source>
        <dbReference type="ARBA" id="ARBA00022723"/>
    </source>
</evidence>
<evidence type="ECO:0000256" key="11">
    <source>
        <dbReference type="ARBA" id="ARBA00036904"/>
    </source>
</evidence>
<dbReference type="InterPro" id="IPR020084">
    <property type="entry name" value="NUDIX_hydrolase_CS"/>
</dbReference>
<evidence type="ECO:0000256" key="14">
    <source>
        <dbReference type="ARBA" id="ARBA00041592"/>
    </source>
</evidence>
<dbReference type="STRING" id="1905730.W5S_1280"/>
<keyword evidence="6" id="KW-0227">DNA damage</keyword>
<dbReference type="KEGG" id="pec:W5S_1280"/>
<comment type="catalytic activity">
    <reaction evidence="11">
        <text>8-oxo-GTP + H2O = 8-oxo-GMP + diphosphate + H(+)</text>
        <dbReference type="Rhea" id="RHEA:67616"/>
        <dbReference type="ChEBI" id="CHEBI:15377"/>
        <dbReference type="ChEBI" id="CHEBI:15378"/>
        <dbReference type="ChEBI" id="CHEBI:33019"/>
        <dbReference type="ChEBI" id="CHEBI:143553"/>
        <dbReference type="ChEBI" id="CHEBI:145694"/>
    </reaction>
</comment>
<feature type="domain" description="Nudix hydrolase" evidence="17">
    <location>
        <begin position="4"/>
        <end position="134"/>
    </location>
</feature>
<evidence type="ECO:0000313" key="19">
    <source>
        <dbReference type="Proteomes" id="UP000008044"/>
    </source>
</evidence>
<evidence type="ECO:0000256" key="3">
    <source>
        <dbReference type="ARBA" id="ARBA00022457"/>
    </source>
</evidence>
<evidence type="ECO:0000259" key="17">
    <source>
        <dbReference type="PROSITE" id="PS51462"/>
    </source>
</evidence>
<evidence type="ECO:0000256" key="13">
    <source>
        <dbReference type="ARBA" id="ARBA00040794"/>
    </source>
</evidence>
<dbReference type="Gene3D" id="3.90.79.10">
    <property type="entry name" value="Nucleoside Triphosphate Pyrophosphohydrolase"/>
    <property type="match status" value="1"/>
</dbReference>
<keyword evidence="4" id="KW-0235">DNA replication</keyword>
<protein>
    <recommendedName>
        <fullName evidence="13">8-oxo-dGTP diphosphatase</fullName>
        <ecNumber evidence="12">3.6.1.55</ecNumber>
    </recommendedName>
    <alternativeName>
        <fullName evidence="16">7,8-dihydro-8-oxoguanine-triphosphatase</fullName>
    </alternativeName>
    <alternativeName>
        <fullName evidence="15">Mutator protein MutT</fullName>
    </alternativeName>
    <alternativeName>
        <fullName evidence="14">dGTP pyrophosphohydrolase</fullName>
    </alternativeName>
</protein>
<dbReference type="GO" id="GO:0006260">
    <property type="term" value="P:DNA replication"/>
    <property type="evidence" value="ECO:0007669"/>
    <property type="project" value="UniProtKB-KW"/>
</dbReference>
<dbReference type="GO" id="GO:0046872">
    <property type="term" value="F:metal ion binding"/>
    <property type="evidence" value="ECO:0007669"/>
    <property type="project" value="UniProtKB-KW"/>
</dbReference>
<dbReference type="PROSITE" id="PS00893">
    <property type="entry name" value="NUDIX_BOX"/>
    <property type="match status" value="1"/>
</dbReference>
<dbReference type="InterPro" id="IPR000086">
    <property type="entry name" value="NUDIX_hydrolase_dom"/>
</dbReference>
<accession>A0A0H3I607</accession>
<dbReference type="PATRIC" id="fig|1166016.3.peg.1296"/>
<evidence type="ECO:0000256" key="15">
    <source>
        <dbReference type="ARBA" id="ARBA00041979"/>
    </source>
</evidence>